<feature type="signal peptide" evidence="1">
    <location>
        <begin position="1"/>
        <end position="22"/>
    </location>
</feature>
<dbReference type="InParanoid" id="A0A1S3G891"/>
<protein>
    <submittedName>
        <fullName evidence="3">Colipase-like protein 2</fullName>
    </submittedName>
</protein>
<keyword evidence="2" id="KW-1185">Reference proteome</keyword>
<accession>A0A1S3G891</accession>
<dbReference type="Proteomes" id="UP000081671">
    <property type="component" value="Unplaced"/>
</dbReference>
<dbReference type="GO" id="GO:0008047">
    <property type="term" value="F:enzyme activator activity"/>
    <property type="evidence" value="ECO:0007669"/>
    <property type="project" value="InterPro"/>
</dbReference>
<reference evidence="3" key="1">
    <citation type="submission" date="2025-08" db="UniProtKB">
        <authorList>
            <consortium name="RefSeq"/>
        </authorList>
    </citation>
    <scope>IDENTIFICATION</scope>
    <source>
        <tissue evidence="3">Kidney</tissue>
    </source>
</reference>
<dbReference type="RefSeq" id="XP_012885043.1">
    <property type="nucleotide sequence ID" value="XM_013029589.1"/>
</dbReference>
<feature type="chain" id="PRO_5010251784" evidence="1">
    <location>
        <begin position="23"/>
        <end position="101"/>
    </location>
</feature>
<dbReference type="PANTHER" id="PTHR10041:SF3">
    <property type="entry name" value="COLIPASE-LIKE PROTEIN 2"/>
    <property type="match status" value="1"/>
</dbReference>
<sequence length="101" mass="10645">MAAAALAATALLLAGALLPSAGKNAQRRLRNGSRCYHHSECYSDCCLVDWDFGGAFCAAKGGMATVCLPQTNGAVNIMCPCRTGLTCSTKDLMCPHRCYLI</sequence>
<evidence type="ECO:0000256" key="1">
    <source>
        <dbReference type="SAM" id="SignalP"/>
    </source>
</evidence>
<gene>
    <name evidence="3" type="primary">Clpsl2</name>
</gene>
<evidence type="ECO:0000313" key="2">
    <source>
        <dbReference type="Proteomes" id="UP000081671"/>
    </source>
</evidence>
<dbReference type="AlphaFoldDB" id="A0A1S3G891"/>
<dbReference type="Gene3D" id="2.10.80.10">
    <property type="entry name" value="Lipase, subunit A"/>
    <property type="match status" value="1"/>
</dbReference>
<dbReference type="FunCoup" id="A0A1S3G891">
    <property type="interactions" value="1"/>
</dbReference>
<dbReference type="OrthoDB" id="9834137at2759"/>
<dbReference type="KEGG" id="dord:105995749"/>
<dbReference type="PROSITE" id="PS51342">
    <property type="entry name" value="COLIPASE_2"/>
    <property type="match status" value="1"/>
</dbReference>
<dbReference type="GO" id="GO:0007586">
    <property type="term" value="P:digestion"/>
    <property type="evidence" value="ECO:0007669"/>
    <property type="project" value="InterPro"/>
</dbReference>
<dbReference type="PANTHER" id="PTHR10041">
    <property type="entry name" value="COLIPASE"/>
    <property type="match status" value="1"/>
</dbReference>
<organism evidence="2 3">
    <name type="scientific">Dipodomys ordii</name>
    <name type="common">Ord's kangaroo rat</name>
    <dbReference type="NCBI Taxonomy" id="10020"/>
    <lineage>
        <taxon>Eukaryota</taxon>
        <taxon>Metazoa</taxon>
        <taxon>Chordata</taxon>
        <taxon>Craniata</taxon>
        <taxon>Vertebrata</taxon>
        <taxon>Euteleostomi</taxon>
        <taxon>Mammalia</taxon>
        <taxon>Eutheria</taxon>
        <taxon>Euarchontoglires</taxon>
        <taxon>Glires</taxon>
        <taxon>Rodentia</taxon>
        <taxon>Castorimorpha</taxon>
        <taxon>Heteromyidae</taxon>
        <taxon>Dipodomyinae</taxon>
        <taxon>Dipodomys</taxon>
    </lineage>
</organism>
<dbReference type="GeneID" id="105995749"/>
<dbReference type="GO" id="GO:0016042">
    <property type="term" value="P:lipid catabolic process"/>
    <property type="evidence" value="ECO:0007669"/>
    <property type="project" value="InterPro"/>
</dbReference>
<dbReference type="GO" id="GO:0032094">
    <property type="term" value="P:response to food"/>
    <property type="evidence" value="ECO:0007669"/>
    <property type="project" value="TreeGrafter"/>
</dbReference>
<dbReference type="PRINTS" id="PR00128">
    <property type="entry name" value="COLIPASE"/>
</dbReference>
<keyword evidence="1" id="KW-0732">Signal</keyword>
<dbReference type="InterPro" id="IPR001981">
    <property type="entry name" value="Colipase"/>
</dbReference>
<proteinExistence type="predicted"/>
<dbReference type="GO" id="GO:0005576">
    <property type="term" value="C:extracellular region"/>
    <property type="evidence" value="ECO:0007669"/>
    <property type="project" value="InterPro"/>
</dbReference>
<evidence type="ECO:0000313" key="3">
    <source>
        <dbReference type="RefSeq" id="XP_012885043.1"/>
    </source>
</evidence>
<name>A0A1S3G891_DIPOR</name>
<dbReference type="CTD" id="389383"/>